<proteinExistence type="predicted"/>
<organism evidence="1 2">
    <name type="scientific">Gonapodya prolifera (strain JEL478)</name>
    <name type="common">Monoblepharis prolifera</name>
    <dbReference type="NCBI Taxonomy" id="1344416"/>
    <lineage>
        <taxon>Eukaryota</taxon>
        <taxon>Fungi</taxon>
        <taxon>Fungi incertae sedis</taxon>
        <taxon>Chytridiomycota</taxon>
        <taxon>Chytridiomycota incertae sedis</taxon>
        <taxon>Monoblepharidomycetes</taxon>
        <taxon>Monoblepharidales</taxon>
        <taxon>Gonapodyaceae</taxon>
        <taxon>Gonapodya</taxon>
    </lineage>
</organism>
<protein>
    <submittedName>
        <fullName evidence="1">Uncharacterized protein</fullName>
    </submittedName>
</protein>
<evidence type="ECO:0000313" key="1">
    <source>
        <dbReference type="EMBL" id="KXS21344.1"/>
    </source>
</evidence>
<accession>A0A139AXB2</accession>
<dbReference type="AlphaFoldDB" id="A0A139AXB2"/>
<evidence type="ECO:0000313" key="2">
    <source>
        <dbReference type="Proteomes" id="UP000070544"/>
    </source>
</evidence>
<sequence>MKSPEFRGAVKFWTDMWLHPNRRISPYTGNLTYPDYKNMLADNKVLHWTDGSGEVLWGNGWHTKLYPHGFDFSTVANFSTNRLNIAMMKNPRGV</sequence>
<dbReference type="EMBL" id="KQ965733">
    <property type="protein sequence ID" value="KXS21344.1"/>
    <property type="molecule type" value="Genomic_DNA"/>
</dbReference>
<name>A0A139AXB2_GONPJ</name>
<gene>
    <name evidence="1" type="ORF">M427DRAFT_317317</name>
</gene>
<keyword evidence="2" id="KW-1185">Reference proteome</keyword>
<reference evidence="1 2" key="1">
    <citation type="journal article" date="2015" name="Genome Biol. Evol.">
        <title>Phylogenomic analyses indicate that early fungi evolved digesting cell walls of algal ancestors of land plants.</title>
        <authorList>
            <person name="Chang Y."/>
            <person name="Wang S."/>
            <person name="Sekimoto S."/>
            <person name="Aerts A.L."/>
            <person name="Choi C."/>
            <person name="Clum A."/>
            <person name="LaButti K.M."/>
            <person name="Lindquist E.A."/>
            <person name="Yee Ngan C."/>
            <person name="Ohm R.A."/>
            <person name="Salamov A.A."/>
            <person name="Grigoriev I.V."/>
            <person name="Spatafora J.W."/>
            <person name="Berbee M.L."/>
        </authorList>
    </citation>
    <scope>NUCLEOTIDE SEQUENCE [LARGE SCALE GENOMIC DNA]</scope>
    <source>
        <strain evidence="1 2">JEL478</strain>
    </source>
</reference>
<dbReference type="Proteomes" id="UP000070544">
    <property type="component" value="Unassembled WGS sequence"/>
</dbReference>